<feature type="region of interest" description="Disordered" evidence="1">
    <location>
        <begin position="909"/>
        <end position="934"/>
    </location>
</feature>
<feature type="compositionally biased region" description="Basic residues" evidence="1">
    <location>
        <begin position="962"/>
        <end position="973"/>
    </location>
</feature>
<feature type="region of interest" description="Disordered" evidence="1">
    <location>
        <begin position="172"/>
        <end position="215"/>
    </location>
</feature>
<accession>A0A6P9CCP0</accession>
<feature type="compositionally biased region" description="Polar residues" evidence="1">
    <location>
        <begin position="357"/>
        <end position="390"/>
    </location>
</feature>
<feature type="transmembrane region" description="Helical" evidence="2">
    <location>
        <begin position="12"/>
        <end position="33"/>
    </location>
</feature>
<evidence type="ECO:0000259" key="3">
    <source>
        <dbReference type="PROSITE" id="PS51379"/>
    </source>
</evidence>
<organism evidence="4 5">
    <name type="scientific">Pantherophis guttatus</name>
    <name type="common">Corn snake</name>
    <name type="synonym">Elaphe guttata</name>
    <dbReference type="NCBI Taxonomy" id="94885"/>
    <lineage>
        <taxon>Eukaryota</taxon>
        <taxon>Metazoa</taxon>
        <taxon>Chordata</taxon>
        <taxon>Craniata</taxon>
        <taxon>Vertebrata</taxon>
        <taxon>Euteleostomi</taxon>
        <taxon>Lepidosauria</taxon>
        <taxon>Squamata</taxon>
        <taxon>Bifurcata</taxon>
        <taxon>Unidentata</taxon>
        <taxon>Episquamata</taxon>
        <taxon>Toxicofera</taxon>
        <taxon>Serpentes</taxon>
        <taxon>Colubroidea</taxon>
        <taxon>Colubridae</taxon>
        <taxon>Colubrinae</taxon>
        <taxon>Pantherophis</taxon>
    </lineage>
</organism>
<feature type="region of interest" description="Disordered" evidence="1">
    <location>
        <begin position="784"/>
        <end position="893"/>
    </location>
</feature>
<feature type="region of interest" description="Disordered" evidence="1">
    <location>
        <begin position="563"/>
        <end position="608"/>
    </location>
</feature>
<evidence type="ECO:0000313" key="5">
    <source>
        <dbReference type="RefSeq" id="XP_034277096.1"/>
    </source>
</evidence>
<feature type="compositionally biased region" description="Basic residues" evidence="1">
    <location>
        <begin position="803"/>
        <end position="812"/>
    </location>
</feature>
<feature type="compositionally biased region" description="Basic and acidic residues" evidence="1">
    <location>
        <begin position="952"/>
        <end position="961"/>
    </location>
</feature>
<feature type="region of interest" description="Disordered" evidence="1">
    <location>
        <begin position="472"/>
        <end position="524"/>
    </location>
</feature>
<dbReference type="Proteomes" id="UP001652622">
    <property type="component" value="Unplaced"/>
</dbReference>
<name>A0A6P9CCP0_PANGU</name>
<dbReference type="GeneID" id="117667662"/>
<dbReference type="KEGG" id="pgut:117667662"/>
<sequence length="1024" mass="116336">MLTILQNVISDCCHLLLFLLVAIIFVPATIWAFKKVKQIQARNKKQSKYRVPQWIASLEKISVTSIDPGRTKGISSATEQKSCNNLSLYRTLCVLDKKIEYLTWQMQRISKPISRSASNTTLNSITSLYSWAHSSTRDVCHSRSRTPPSLVPIASQEIPVWQGHVTRPYKTGFQKSHQRSSSYPPMDFQRHQKQKQRRRSTPTSESLTKLTPRVPSTVRSSPVHIQRFGGRIYFLDYKEQELLDWHIHKKHWQKEAPPLPWQKEAPPLHWEKEAPPLYWEKEAPPLRWQKEASPLHWQKEAPPFYWQKEAPPLYWQKEEPPLQWQKEAPPLYWQKEAPPLQWQKEAPPLQWQKEASPFSQVPSKETNVQAGITPQNEMVQWVKQQVSMGQRSRSHTPPSTSPKRRQTPHKPPPVRVRSPGPHSQTPVPSSKDLLPPPFIICQTTSHSNLKAPTNVQIGITPQNEVVHWVGQERSMGQRSRSRTPPSTSPKVRQTPPKLPPVRARSPGPRTQTPVPSSKDLLPPPFIICQTTSHSSLKVPTDGNLNSVTPEEELTEVLNLLAQNQSLLTKQPGRPKTPKKKEKDVHSKKTSTSKESAGRSGSPKGKPAETQISLMLDRKTHRLSWADDMTEAPQENGDLPSFARTSFLDPTFMCQNQLELPCVHKAQIELHQESFKLAKSLPKSQCLAHAIVESLDTEQATRDLHMCLAKGLENGGSQPSVEYPVCLLCGRCAPYCPHPHPQHGPCLLVYPRLTVQEGEVYMNLGFLLKIKRHEASKWGLVQGKDASKLQHSKEHPSKQERSQSRSRSRSRSRNAHEAAPPSWAPERPSHQARQRSTEAIDLRARRHRAGSRPSRATTPRSSPRSPKMESQPRIRKSAPEANQPKSPQKPPNILKRFLLCIRKVWAKVRRRKEPTSTKRSSRASLQKSASSQTLVVPSATSGFQANGILNHKQDSLPKDAHSKQGHSHGHRKVTMKVSEHETFHPHKKVDSYYAKSASSGAPKKHSRHSVPKQLQRSSPRDNMYY</sequence>
<dbReference type="AlphaFoldDB" id="A0A6P9CCP0"/>
<feature type="compositionally biased region" description="Basic and acidic residues" evidence="1">
    <location>
        <begin position="976"/>
        <end position="989"/>
    </location>
</feature>
<dbReference type="InterPro" id="IPR017900">
    <property type="entry name" value="4Fe4S_Fe_S_CS"/>
</dbReference>
<dbReference type="PROSITE" id="PS51379">
    <property type="entry name" value="4FE4S_FER_2"/>
    <property type="match status" value="1"/>
</dbReference>
<keyword evidence="4" id="KW-1185">Reference proteome</keyword>
<proteinExistence type="predicted"/>
<feature type="compositionally biased region" description="Low complexity" evidence="1">
    <location>
        <begin position="850"/>
        <end position="864"/>
    </location>
</feature>
<feature type="compositionally biased region" description="Basic residues" evidence="1">
    <location>
        <begin position="191"/>
        <end position="200"/>
    </location>
</feature>
<reference evidence="5" key="1">
    <citation type="submission" date="2025-08" db="UniProtKB">
        <authorList>
            <consortium name="RefSeq"/>
        </authorList>
    </citation>
    <scope>IDENTIFICATION</scope>
    <source>
        <tissue evidence="5">Blood</tissue>
    </source>
</reference>
<feature type="compositionally biased region" description="Basic and acidic residues" evidence="1">
    <location>
        <begin position="784"/>
        <end position="802"/>
    </location>
</feature>
<feature type="compositionally biased region" description="Polar residues" evidence="1">
    <location>
        <begin position="173"/>
        <end position="183"/>
    </location>
</feature>
<dbReference type="RefSeq" id="XP_034277096.1">
    <property type="nucleotide sequence ID" value="XM_034421205.2"/>
</dbReference>
<feature type="region of interest" description="Disordered" evidence="1">
    <location>
        <begin position="952"/>
        <end position="1024"/>
    </location>
</feature>
<dbReference type="OMA" id="EASPLHW"/>
<feature type="region of interest" description="Disordered" evidence="1">
    <location>
        <begin position="351"/>
        <end position="439"/>
    </location>
</feature>
<dbReference type="InParanoid" id="A0A6P9CCP0"/>
<gene>
    <name evidence="5" type="primary">LOC117667662</name>
</gene>
<keyword evidence="2" id="KW-0812">Transmembrane</keyword>
<keyword evidence="2" id="KW-0472">Membrane</keyword>
<feature type="compositionally biased region" description="Low complexity" evidence="1">
    <location>
        <begin position="921"/>
        <end position="931"/>
    </location>
</feature>
<feature type="domain" description="4Fe-4S ferredoxin-type" evidence="3">
    <location>
        <begin position="716"/>
        <end position="745"/>
    </location>
</feature>
<evidence type="ECO:0000256" key="1">
    <source>
        <dbReference type="SAM" id="MobiDB-lite"/>
    </source>
</evidence>
<dbReference type="InterPro" id="IPR017896">
    <property type="entry name" value="4Fe4S_Fe-S-bd"/>
</dbReference>
<evidence type="ECO:0000313" key="4">
    <source>
        <dbReference type="Proteomes" id="UP001652622"/>
    </source>
</evidence>
<protein>
    <submittedName>
        <fullName evidence="5">Uncharacterized protein LOC117667662</fullName>
    </submittedName>
</protein>
<keyword evidence="2" id="KW-1133">Transmembrane helix</keyword>
<evidence type="ECO:0000256" key="2">
    <source>
        <dbReference type="SAM" id="Phobius"/>
    </source>
</evidence>
<dbReference type="PROSITE" id="PS00198">
    <property type="entry name" value="4FE4S_FER_1"/>
    <property type="match status" value="1"/>
</dbReference>